<feature type="transmembrane region" description="Helical" evidence="7">
    <location>
        <begin position="80"/>
        <end position="103"/>
    </location>
</feature>
<evidence type="ECO:0000313" key="8">
    <source>
        <dbReference type="EMBL" id="KHJ31419.1"/>
    </source>
</evidence>
<dbReference type="GO" id="GO:0034486">
    <property type="term" value="P:vacuolar transmembrane transport"/>
    <property type="evidence" value="ECO:0007669"/>
    <property type="project" value="UniProtKB-ARBA"/>
</dbReference>
<name>A0A0B1P438_UNCNE</name>
<dbReference type="STRING" id="52586.A0A0B1P438"/>
<gene>
    <name evidence="8" type="ORF">EV44_g2283</name>
</gene>
<dbReference type="FunFam" id="1.20.1280.290:FF:000012">
    <property type="entry name" value="Vacuolar membrane PQ loop repeat protein"/>
    <property type="match status" value="1"/>
</dbReference>
<reference evidence="8 9" key="1">
    <citation type="journal article" date="2014" name="BMC Genomics">
        <title>Adaptive genomic structural variation in the grape powdery mildew pathogen, Erysiphe necator.</title>
        <authorList>
            <person name="Jones L."/>
            <person name="Riaz S."/>
            <person name="Morales-Cruz A."/>
            <person name="Amrine K.C."/>
            <person name="McGuire B."/>
            <person name="Gubler W.D."/>
            <person name="Walker M.A."/>
            <person name="Cantu D."/>
        </authorList>
    </citation>
    <scope>NUCLEOTIDE SEQUENCE [LARGE SCALE GENOMIC DNA]</scope>
    <source>
        <strain evidence="9">c</strain>
    </source>
</reference>
<feature type="transmembrane region" description="Helical" evidence="7">
    <location>
        <begin position="271"/>
        <end position="294"/>
    </location>
</feature>
<feature type="transmembrane region" description="Helical" evidence="7">
    <location>
        <begin position="20"/>
        <end position="42"/>
    </location>
</feature>
<feature type="transmembrane region" description="Helical" evidence="7">
    <location>
        <begin position="158"/>
        <end position="179"/>
    </location>
</feature>
<dbReference type="PANTHER" id="PTHR16201">
    <property type="entry name" value="SEVEN TRANSMEMBRANE PROTEIN 1-RELATED"/>
    <property type="match status" value="1"/>
</dbReference>
<dbReference type="GO" id="GO:0098852">
    <property type="term" value="C:lytic vacuole membrane"/>
    <property type="evidence" value="ECO:0007669"/>
    <property type="project" value="UniProtKB-ARBA"/>
</dbReference>
<evidence type="ECO:0000256" key="4">
    <source>
        <dbReference type="ARBA" id="ARBA00023136"/>
    </source>
</evidence>
<sequence length="303" mass="33774">MFLYVIRNSGQDGLTLHEALSGISGSISLAAWIFFLVPQFVLNYRNKNANGISLTFLSVWTLGDLANLSGAVWASLVPTVVIIAMYFCFTDIILIAQTFYYNYLQTSRHRNKIAVTSTTDNEYTTLLASQPEADFPHLSTSATQQDDIEGKRIKSTSYLFDIKCFLGVIVIGSIGWIIAFYTRIWTPIPAPSQPSSPGIILNTPIGAQILGYMSAIFYLTARIPQIIKNYRQKSCEGLALLFFILSLLGNSTYGLSIIFHSSQKQYLVTNMPWLIGSLGTIVEDVIIFLQFCYYSGSQRLENS</sequence>
<dbReference type="InterPro" id="IPR006603">
    <property type="entry name" value="PQ-loop_rpt"/>
</dbReference>
<keyword evidence="2 7" id="KW-0812">Transmembrane</keyword>
<accession>A0A0B1P438</accession>
<comment type="subcellular location">
    <subcellularLocation>
        <location evidence="1">Membrane</location>
        <topology evidence="1">Multi-pass membrane protein</topology>
    </subcellularLocation>
</comment>
<dbReference type="OMA" id="ISQCVYY"/>
<evidence type="ECO:0000256" key="6">
    <source>
        <dbReference type="ARBA" id="ARBA00050768"/>
    </source>
</evidence>
<evidence type="ECO:0000256" key="7">
    <source>
        <dbReference type="SAM" id="Phobius"/>
    </source>
</evidence>
<evidence type="ECO:0000256" key="2">
    <source>
        <dbReference type="ARBA" id="ARBA00022692"/>
    </source>
</evidence>
<dbReference type="AlphaFoldDB" id="A0A0B1P438"/>
<dbReference type="EMBL" id="JNVN01002903">
    <property type="protein sequence ID" value="KHJ31419.1"/>
    <property type="molecule type" value="Genomic_DNA"/>
</dbReference>
<feature type="transmembrane region" description="Helical" evidence="7">
    <location>
        <begin position="54"/>
        <end position="74"/>
    </location>
</feature>
<keyword evidence="9" id="KW-1185">Reference proteome</keyword>
<feature type="transmembrane region" description="Helical" evidence="7">
    <location>
        <begin position="199"/>
        <end position="219"/>
    </location>
</feature>
<dbReference type="GO" id="GO:0015174">
    <property type="term" value="F:basic amino acid transmembrane transporter activity"/>
    <property type="evidence" value="ECO:0007669"/>
    <property type="project" value="UniProtKB-ARBA"/>
</dbReference>
<proteinExistence type="inferred from homology"/>
<evidence type="ECO:0000256" key="1">
    <source>
        <dbReference type="ARBA" id="ARBA00004141"/>
    </source>
</evidence>
<dbReference type="FunFam" id="1.20.1280.290:FF:000009">
    <property type="entry name" value="PQ loop repeat family protein"/>
    <property type="match status" value="1"/>
</dbReference>
<evidence type="ECO:0000313" key="9">
    <source>
        <dbReference type="Proteomes" id="UP000030854"/>
    </source>
</evidence>
<dbReference type="SMART" id="SM00679">
    <property type="entry name" value="CTNS"/>
    <property type="match status" value="2"/>
</dbReference>
<keyword evidence="4 7" id="KW-0472">Membrane</keyword>
<keyword evidence="3 7" id="KW-1133">Transmembrane helix</keyword>
<organism evidence="8 9">
    <name type="scientific">Uncinula necator</name>
    <name type="common">Grape powdery mildew</name>
    <dbReference type="NCBI Taxonomy" id="52586"/>
    <lineage>
        <taxon>Eukaryota</taxon>
        <taxon>Fungi</taxon>
        <taxon>Dikarya</taxon>
        <taxon>Ascomycota</taxon>
        <taxon>Pezizomycotina</taxon>
        <taxon>Leotiomycetes</taxon>
        <taxon>Erysiphales</taxon>
        <taxon>Erysiphaceae</taxon>
        <taxon>Erysiphe</taxon>
    </lineage>
</organism>
<protein>
    <submittedName>
        <fullName evidence="8">Putative vacuolar membrane pq loop repeat protein</fullName>
    </submittedName>
</protein>
<comment type="catalytic activity">
    <reaction evidence="6">
        <text>L-histidine(out) + L-arginine(in) = L-histidine(in) + L-arginine(out)</text>
        <dbReference type="Rhea" id="RHEA:71063"/>
        <dbReference type="ChEBI" id="CHEBI:32682"/>
        <dbReference type="ChEBI" id="CHEBI:57595"/>
    </reaction>
</comment>
<dbReference type="Pfam" id="PF04193">
    <property type="entry name" value="PQ-loop"/>
    <property type="match status" value="2"/>
</dbReference>
<evidence type="ECO:0000256" key="3">
    <source>
        <dbReference type="ARBA" id="ARBA00022989"/>
    </source>
</evidence>
<dbReference type="InterPro" id="IPR051415">
    <property type="entry name" value="LAAT-1"/>
</dbReference>
<dbReference type="Gene3D" id="1.20.1280.290">
    <property type="match status" value="2"/>
</dbReference>
<evidence type="ECO:0000256" key="5">
    <source>
        <dbReference type="ARBA" id="ARBA00038039"/>
    </source>
</evidence>
<dbReference type="PANTHER" id="PTHR16201:SF44">
    <property type="entry name" value="SEVEN TRANSMEMBRANE PROTEIN 1"/>
    <property type="match status" value="1"/>
</dbReference>
<comment type="similarity">
    <text evidence="5">Belongs to the laat-1 family.</text>
</comment>
<dbReference type="HOGENOM" id="CLU_019699_0_0_1"/>
<dbReference type="Proteomes" id="UP000030854">
    <property type="component" value="Unassembled WGS sequence"/>
</dbReference>
<feature type="transmembrane region" description="Helical" evidence="7">
    <location>
        <begin position="240"/>
        <end position="259"/>
    </location>
</feature>
<comment type="caution">
    <text evidence="8">The sequence shown here is derived from an EMBL/GenBank/DDBJ whole genome shotgun (WGS) entry which is preliminary data.</text>
</comment>